<evidence type="ECO:0000259" key="9">
    <source>
        <dbReference type="PROSITE" id="PS50240"/>
    </source>
</evidence>
<dbReference type="Gene3D" id="2.60.120.290">
    <property type="entry name" value="Spermadhesin, CUB domain"/>
    <property type="match status" value="1"/>
</dbReference>
<accession>A0A087UAN9</accession>
<dbReference type="SMART" id="SM00042">
    <property type="entry name" value="CUB"/>
    <property type="match status" value="1"/>
</dbReference>
<dbReference type="SUPFAM" id="SSF50494">
    <property type="entry name" value="Trypsin-like serine proteases"/>
    <property type="match status" value="1"/>
</dbReference>
<dbReference type="CDD" id="cd00041">
    <property type="entry name" value="CUB"/>
    <property type="match status" value="1"/>
</dbReference>
<comment type="caution">
    <text evidence="5">Lacks conserved residue(s) required for the propagation of feature annotation.</text>
</comment>
<dbReference type="InterPro" id="IPR002172">
    <property type="entry name" value="LDrepeatLR_classA_rpt"/>
</dbReference>
<dbReference type="SMART" id="SM00020">
    <property type="entry name" value="Tryp_SPc"/>
    <property type="match status" value="1"/>
</dbReference>
<dbReference type="GO" id="GO:0006508">
    <property type="term" value="P:proteolysis"/>
    <property type="evidence" value="ECO:0007669"/>
    <property type="project" value="UniProtKB-KW"/>
</dbReference>
<dbReference type="CDD" id="cd00190">
    <property type="entry name" value="Tryp_SPc"/>
    <property type="match status" value="1"/>
</dbReference>
<evidence type="ECO:0000256" key="4">
    <source>
        <dbReference type="ARBA" id="ARBA00023157"/>
    </source>
</evidence>
<dbReference type="InterPro" id="IPR043504">
    <property type="entry name" value="Peptidase_S1_PA_chymotrypsin"/>
</dbReference>
<dbReference type="Gene3D" id="4.10.400.10">
    <property type="entry name" value="Low-density Lipoprotein Receptor"/>
    <property type="match status" value="1"/>
</dbReference>
<dbReference type="PROSITE" id="PS01180">
    <property type="entry name" value="CUB"/>
    <property type="match status" value="1"/>
</dbReference>
<sequence length="434" mass="48884">MLIKFCIVVILALCTAQLTAAKEIPAVNNSVACGPSRPLVVTEEFGFLTSPRFDNFNYYPANKNCSWTLKAPEGKVFLLKKMYFALNLDCGTDVLHLYEGEPPNHKKIGNYCGYWVPMTFRSKTNILHLNFISGRTPRNVGFQFYFQQMLPIIRCTDEQITCRHRTKCLPKEKLCDGIDHCGDGTDEENCGVRNTTNEQCGIPKIPPVLDSYRIVGGRRAVPGSWPWQASLRLVQNEPFSHWCGGVLFHKQWLLTAAHCFKNDNLNTKKWNVLLGKHFRLVPDDTEQVRYMESIHIHPQYRGLNDSKPSTPWLIRKQHDIALVKLNAPVTETDYISPVCLPPVNYTLSPGTMCYVTGWGETYGTGSELELKQAAVPVVSLEKCREWHRFFNVAPTMVCAGHAEGGHDSCQGDSGGPLVYFKDDKWHLAGIVSTG</sequence>
<feature type="disulfide bond" evidence="5">
    <location>
        <begin position="175"/>
        <end position="190"/>
    </location>
</feature>
<dbReference type="InterPro" id="IPR023415">
    <property type="entry name" value="LDLR_class-A_CS"/>
</dbReference>
<feature type="non-terminal residue" evidence="10">
    <location>
        <position position="434"/>
    </location>
</feature>
<organism evidence="10 11">
    <name type="scientific">Stegodyphus mimosarum</name>
    <name type="common">African social velvet spider</name>
    <dbReference type="NCBI Taxonomy" id="407821"/>
    <lineage>
        <taxon>Eukaryota</taxon>
        <taxon>Metazoa</taxon>
        <taxon>Ecdysozoa</taxon>
        <taxon>Arthropoda</taxon>
        <taxon>Chelicerata</taxon>
        <taxon>Arachnida</taxon>
        <taxon>Araneae</taxon>
        <taxon>Araneomorphae</taxon>
        <taxon>Entelegynae</taxon>
        <taxon>Eresoidea</taxon>
        <taxon>Eresidae</taxon>
        <taxon>Stegodyphus</taxon>
    </lineage>
</organism>
<dbReference type="SMART" id="SM00192">
    <property type="entry name" value="LDLa"/>
    <property type="match status" value="1"/>
</dbReference>
<evidence type="ECO:0000256" key="7">
    <source>
        <dbReference type="SAM" id="SignalP"/>
    </source>
</evidence>
<dbReference type="PANTHER" id="PTHR24252">
    <property type="entry name" value="ACROSIN-RELATED"/>
    <property type="match status" value="1"/>
</dbReference>
<reference evidence="10 11" key="1">
    <citation type="submission" date="2013-11" db="EMBL/GenBank/DDBJ databases">
        <title>Genome sequencing of Stegodyphus mimosarum.</title>
        <authorList>
            <person name="Bechsgaard J."/>
        </authorList>
    </citation>
    <scope>NUCLEOTIDE SEQUENCE [LARGE SCALE GENOMIC DNA]</scope>
</reference>
<keyword evidence="7" id="KW-0732">Signal</keyword>
<dbReference type="InterPro" id="IPR009003">
    <property type="entry name" value="Peptidase_S1_PA"/>
</dbReference>
<evidence type="ECO:0000256" key="5">
    <source>
        <dbReference type="PROSITE-ProRule" id="PRU00124"/>
    </source>
</evidence>
<dbReference type="InterPro" id="IPR035914">
    <property type="entry name" value="Sperma_CUB_dom_sf"/>
</dbReference>
<dbReference type="InterPro" id="IPR000859">
    <property type="entry name" value="CUB_dom"/>
</dbReference>
<keyword evidence="4 5" id="KW-1015">Disulfide bond</keyword>
<dbReference type="InterPro" id="IPR001314">
    <property type="entry name" value="Peptidase_S1A"/>
</dbReference>
<dbReference type="PRINTS" id="PR00722">
    <property type="entry name" value="CHYMOTRYPSIN"/>
</dbReference>
<keyword evidence="1 6" id="KW-0645">Protease</keyword>
<dbReference type="AlphaFoldDB" id="A0A087UAN9"/>
<dbReference type="OMA" id="TMVCAGH"/>
<dbReference type="EMBL" id="KK119032">
    <property type="protein sequence ID" value="KFM74428.1"/>
    <property type="molecule type" value="Genomic_DNA"/>
</dbReference>
<dbReference type="Pfam" id="PF00089">
    <property type="entry name" value="Trypsin"/>
    <property type="match status" value="1"/>
</dbReference>
<dbReference type="InterPro" id="IPR001254">
    <property type="entry name" value="Trypsin_dom"/>
</dbReference>
<dbReference type="SUPFAM" id="SSF57424">
    <property type="entry name" value="LDL receptor-like module"/>
    <property type="match status" value="1"/>
</dbReference>
<gene>
    <name evidence="10" type="ORF">X975_12744</name>
</gene>
<dbReference type="InterPro" id="IPR036055">
    <property type="entry name" value="LDL_receptor-like_sf"/>
</dbReference>
<keyword evidence="3 6" id="KW-0720">Serine protease</keyword>
<feature type="domain" description="Peptidase S1" evidence="9">
    <location>
        <begin position="214"/>
        <end position="434"/>
    </location>
</feature>
<protein>
    <submittedName>
        <fullName evidence="10">Plasminogen</fullName>
    </submittedName>
</protein>
<dbReference type="PROSITE" id="PS50068">
    <property type="entry name" value="LDLRA_2"/>
    <property type="match status" value="1"/>
</dbReference>
<dbReference type="Pfam" id="PF00057">
    <property type="entry name" value="Ldl_recept_a"/>
    <property type="match status" value="1"/>
</dbReference>
<evidence type="ECO:0000313" key="10">
    <source>
        <dbReference type="EMBL" id="KFM74428.1"/>
    </source>
</evidence>
<dbReference type="InterPro" id="IPR018114">
    <property type="entry name" value="TRYPSIN_HIS"/>
</dbReference>
<dbReference type="Proteomes" id="UP000054359">
    <property type="component" value="Unassembled WGS sequence"/>
</dbReference>
<keyword evidence="11" id="KW-1185">Reference proteome</keyword>
<dbReference type="InterPro" id="IPR033116">
    <property type="entry name" value="TRYPSIN_SER"/>
</dbReference>
<feature type="domain" description="CUB" evidence="8">
    <location>
        <begin position="33"/>
        <end position="149"/>
    </location>
</feature>
<evidence type="ECO:0000259" key="8">
    <source>
        <dbReference type="PROSITE" id="PS01180"/>
    </source>
</evidence>
<proteinExistence type="predicted"/>
<dbReference type="STRING" id="407821.A0A087UAN9"/>
<dbReference type="GO" id="GO:0004252">
    <property type="term" value="F:serine-type endopeptidase activity"/>
    <property type="evidence" value="ECO:0007669"/>
    <property type="project" value="InterPro"/>
</dbReference>
<dbReference type="PROSITE" id="PS01209">
    <property type="entry name" value="LDLRA_1"/>
    <property type="match status" value="1"/>
</dbReference>
<dbReference type="OrthoDB" id="93664at2759"/>
<evidence type="ECO:0000256" key="1">
    <source>
        <dbReference type="ARBA" id="ARBA00022670"/>
    </source>
</evidence>
<dbReference type="FunFam" id="2.40.10.10:FF:000003">
    <property type="entry name" value="Transmembrane serine protease 3"/>
    <property type="match status" value="1"/>
</dbReference>
<dbReference type="PANTHER" id="PTHR24252:SF7">
    <property type="entry name" value="HYALIN"/>
    <property type="match status" value="1"/>
</dbReference>
<evidence type="ECO:0000256" key="3">
    <source>
        <dbReference type="ARBA" id="ARBA00022825"/>
    </source>
</evidence>
<evidence type="ECO:0000313" key="11">
    <source>
        <dbReference type="Proteomes" id="UP000054359"/>
    </source>
</evidence>
<evidence type="ECO:0000256" key="6">
    <source>
        <dbReference type="RuleBase" id="RU363034"/>
    </source>
</evidence>
<feature type="signal peptide" evidence="7">
    <location>
        <begin position="1"/>
        <end position="21"/>
    </location>
</feature>
<keyword evidence="2 6" id="KW-0378">Hydrolase</keyword>
<name>A0A087UAN9_STEMI</name>
<dbReference type="PROSITE" id="PS50240">
    <property type="entry name" value="TRYPSIN_DOM"/>
    <property type="match status" value="1"/>
</dbReference>
<dbReference type="Gene3D" id="2.40.10.10">
    <property type="entry name" value="Trypsin-like serine proteases"/>
    <property type="match status" value="1"/>
</dbReference>
<feature type="chain" id="PRO_5001830342" evidence="7">
    <location>
        <begin position="22"/>
        <end position="434"/>
    </location>
</feature>
<dbReference type="SUPFAM" id="SSF49854">
    <property type="entry name" value="Spermadhesin, CUB domain"/>
    <property type="match status" value="1"/>
</dbReference>
<evidence type="ECO:0000256" key="2">
    <source>
        <dbReference type="ARBA" id="ARBA00022801"/>
    </source>
</evidence>
<dbReference type="PROSITE" id="PS00135">
    <property type="entry name" value="TRYPSIN_SER"/>
    <property type="match status" value="1"/>
</dbReference>
<dbReference type="PROSITE" id="PS00134">
    <property type="entry name" value="TRYPSIN_HIS"/>
    <property type="match status" value="1"/>
</dbReference>
<dbReference type="Pfam" id="PF00431">
    <property type="entry name" value="CUB"/>
    <property type="match status" value="1"/>
</dbReference>
<dbReference type="CDD" id="cd00112">
    <property type="entry name" value="LDLa"/>
    <property type="match status" value="1"/>
</dbReference>